<feature type="compositionally biased region" description="Polar residues" evidence="1">
    <location>
        <begin position="84"/>
        <end position="99"/>
    </location>
</feature>
<protein>
    <submittedName>
        <fullName evidence="2">Uncharacterized protein</fullName>
    </submittedName>
</protein>
<feature type="compositionally biased region" description="Basic and acidic residues" evidence="1">
    <location>
        <begin position="26"/>
        <end position="61"/>
    </location>
</feature>
<feature type="compositionally biased region" description="Polar residues" evidence="1">
    <location>
        <begin position="106"/>
        <end position="118"/>
    </location>
</feature>
<dbReference type="Proteomes" id="UP001303046">
    <property type="component" value="Unassembled WGS sequence"/>
</dbReference>
<feature type="region of interest" description="Disordered" evidence="1">
    <location>
        <begin position="1"/>
        <end position="239"/>
    </location>
</feature>
<feature type="compositionally biased region" description="Pro residues" evidence="1">
    <location>
        <begin position="1"/>
        <end position="10"/>
    </location>
</feature>
<reference evidence="2 3" key="1">
    <citation type="submission" date="2023-08" db="EMBL/GenBank/DDBJ databases">
        <title>A Necator americanus chromosomal reference genome.</title>
        <authorList>
            <person name="Ilik V."/>
            <person name="Petrzelkova K.J."/>
            <person name="Pardy F."/>
            <person name="Fuh T."/>
            <person name="Niatou-Singa F.S."/>
            <person name="Gouil Q."/>
            <person name="Baker L."/>
            <person name="Ritchie M.E."/>
            <person name="Jex A.R."/>
            <person name="Gazzola D."/>
            <person name="Li H."/>
            <person name="Toshio Fujiwara R."/>
            <person name="Zhan B."/>
            <person name="Aroian R.V."/>
            <person name="Pafco B."/>
            <person name="Schwarz E.M."/>
        </authorList>
    </citation>
    <scope>NUCLEOTIDE SEQUENCE [LARGE SCALE GENOMIC DNA]</scope>
    <source>
        <strain evidence="2 3">Aroian</strain>
        <tissue evidence="2">Whole animal</tissue>
    </source>
</reference>
<accession>A0ABR1CJY5</accession>
<evidence type="ECO:0000256" key="1">
    <source>
        <dbReference type="SAM" id="MobiDB-lite"/>
    </source>
</evidence>
<gene>
    <name evidence="2" type="primary">Necator_chrII.g8150</name>
    <name evidence="2" type="ORF">RB195_020356</name>
</gene>
<evidence type="ECO:0000313" key="3">
    <source>
        <dbReference type="Proteomes" id="UP001303046"/>
    </source>
</evidence>
<feature type="compositionally biased region" description="Basic and acidic residues" evidence="1">
    <location>
        <begin position="70"/>
        <end position="83"/>
    </location>
</feature>
<evidence type="ECO:0000313" key="2">
    <source>
        <dbReference type="EMBL" id="KAK6738196.1"/>
    </source>
</evidence>
<dbReference type="EMBL" id="JAVFWL010000002">
    <property type="protein sequence ID" value="KAK6738196.1"/>
    <property type="molecule type" value="Genomic_DNA"/>
</dbReference>
<sequence length="239" mass="26990">MHDNQPPPSPTHEGDTRRYISPKRSAHQEEITSEKGQRVMEDFFEPFKDRTRDGGDNKAPKSETVNEPDVQNRKHKEEKEKSTGQHSQPSGARTNTDQISAHRGPQSFSALTSGTGQNRGHVRATPQNPEMSPKFNRPQHRGLEPTRGSPFLHPAEYINKTTGPVTSEKNHDRWTKNTSGSQAKPPGRPQRYVFAHGWTSREPADTAKTVNVTHEAETSIQWQGTKKEMRGPHVRRRAI</sequence>
<comment type="caution">
    <text evidence="2">The sequence shown here is derived from an EMBL/GenBank/DDBJ whole genome shotgun (WGS) entry which is preliminary data.</text>
</comment>
<feature type="compositionally biased region" description="Polar residues" evidence="1">
    <location>
        <begin position="208"/>
        <end position="224"/>
    </location>
</feature>
<proteinExistence type="predicted"/>
<keyword evidence="3" id="KW-1185">Reference proteome</keyword>
<name>A0ABR1CJY5_NECAM</name>
<organism evidence="2 3">
    <name type="scientific">Necator americanus</name>
    <name type="common">Human hookworm</name>
    <dbReference type="NCBI Taxonomy" id="51031"/>
    <lineage>
        <taxon>Eukaryota</taxon>
        <taxon>Metazoa</taxon>
        <taxon>Ecdysozoa</taxon>
        <taxon>Nematoda</taxon>
        <taxon>Chromadorea</taxon>
        <taxon>Rhabditida</taxon>
        <taxon>Rhabditina</taxon>
        <taxon>Rhabditomorpha</taxon>
        <taxon>Strongyloidea</taxon>
        <taxon>Ancylostomatidae</taxon>
        <taxon>Bunostominae</taxon>
        <taxon>Necator</taxon>
    </lineage>
</organism>